<evidence type="ECO:0000256" key="4">
    <source>
        <dbReference type="ARBA" id="ARBA00022801"/>
    </source>
</evidence>
<dbReference type="PANTHER" id="PTHR43731:SF14">
    <property type="entry name" value="PRESENILIN-ASSOCIATED RHOMBOID-LIKE PROTEIN, MITOCHONDRIAL"/>
    <property type="match status" value="1"/>
</dbReference>
<evidence type="ECO:0000313" key="9">
    <source>
        <dbReference type="EMBL" id="ALO14695.1"/>
    </source>
</evidence>
<dbReference type="OrthoDB" id="9807874at2"/>
<dbReference type="GO" id="GO:0016020">
    <property type="term" value="C:membrane"/>
    <property type="evidence" value="ECO:0007669"/>
    <property type="project" value="UniProtKB-SubCell"/>
</dbReference>
<evidence type="ECO:0000256" key="5">
    <source>
        <dbReference type="ARBA" id="ARBA00022989"/>
    </source>
</evidence>
<dbReference type="STRING" id="1307839.L21SP5_01028"/>
<dbReference type="InterPro" id="IPR022764">
    <property type="entry name" value="Peptidase_S54_rhomboid_dom"/>
</dbReference>
<feature type="transmembrane region" description="Helical" evidence="7">
    <location>
        <begin position="84"/>
        <end position="103"/>
    </location>
</feature>
<dbReference type="Gene3D" id="1.20.1540.10">
    <property type="entry name" value="Rhomboid-like"/>
    <property type="match status" value="1"/>
</dbReference>
<dbReference type="InterPro" id="IPR050925">
    <property type="entry name" value="Rhomboid_protease_S54"/>
</dbReference>
<evidence type="ECO:0000256" key="3">
    <source>
        <dbReference type="ARBA" id="ARBA00022692"/>
    </source>
</evidence>
<keyword evidence="5 7" id="KW-1133">Transmembrane helix</keyword>
<protein>
    <submittedName>
        <fullName evidence="9">Rhombosortase</fullName>
    </submittedName>
</protein>
<name>A0A0S2HXC9_9BACT</name>
<keyword evidence="10" id="KW-1185">Reference proteome</keyword>
<feature type="transmembrane region" description="Helical" evidence="7">
    <location>
        <begin position="137"/>
        <end position="160"/>
    </location>
</feature>
<evidence type="ECO:0000256" key="2">
    <source>
        <dbReference type="ARBA" id="ARBA00009045"/>
    </source>
</evidence>
<organism evidence="9 10">
    <name type="scientific">Salinivirga cyanobacteriivorans</name>
    <dbReference type="NCBI Taxonomy" id="1307839"/>
    <lineage>
        <taxon>Bacteria</taxon>
        <taxon>Pseudomonadati</taxon>
        <taxon>Bacteroidota</taxon>
        <taxon>Bacteroidia</taxon>
        <taxon>Bacteroidales</taxon>
        <taxon>Salinivirgaceae</taxon>
        <taxon>Salinivirga</taxon>
    </lineage>
</organism>
<reference evidence="9 10" key="1">
    <citation type="submission" date="2015-11" db="EMBL/GenBank/DDBJ databases">
        <title>Description and complete genome sequence of a novel strain predominating in hypersaline microbial mats and representing a new family of the Bacteriodetes phylum.</title>
        <authorList>
            <person name="Spring S."/>
            <person name="Bunk B."/>
            <person name="Sproer C."/>
            <person name="Klenk H.-P."/>
        </authorList>
    </citation>
    <scope>NUCLEOTIDE SEQUENCE [LARGE SCALE GENOMIC DNA]</scope>
    <source>
        <strain evidence="9 10">L21-Spi-D4</strain>
    </source>
</reference>
<dbReference type="Pfam" id="PF01694">
    <property type="entry name" value="Rhomboid"/>
    <property type="match status" value="1"/>
</dbReference>
<proteinExistence type="inferred from homology"/>
<dbReference type="Proteomes" id="UP000064893">
    <property type="component" value="Chromosome"/>
</dbReference>
<feature type="transmembrane region" description="Helical" evidence="7">
    <location>
        <begin position="109"/>
        <end position="130"/>
    </location>
</feature>
<evidence type="ECO:0000313" key="10">
    <source>
        <dbReference type="Proteomes" id="UP000064893"/>
    </source>
</evidence>
<evidence type="ECO:0000256" key="6">
    <source>
        <dbReference type="ARBA" id="ARBA00023136"/>
    </source>
</evidence>
<dbReference type="InterPro" id="IPR035952">
    <property type="entry name" value="Rhomboid-like_sf"/>
</dbReference>
<dbReference type="GO" id="GO:0004252">
    <property type="term" value="F:serine-type endopeptidase activity"/>
    <property type="evidence" value="ECO:0007669"/>
    <property type="project" value="InterPro"/>
</dbReference>
<dbReference type="PANTHER" id="PTHR43731">
    <property type="entry name" value="RHOMBOID PROTEASE"/>
    <property type="match status" value="1"/>
</dbReference>
<dbReference type="SUPFAM" id="SSF144091">
    <property type="entry name" value="Rhomboid-like"/>
    <property type="match status" value="1"/>
</dbReference>
<dbReference type="AlphaFoldDB" id="A0A0S2HXC9"/>
<comment type="subcellular location">
    <subcellularLocation>
        <location evidence="1">Membrane</location>
        <topology evidence="1">Multi-pass membrane protein</topology>
    </subcellularLocation>
</comment>
<sequence length="202" mass="23301">MTLFIIVITAVVSVYAFQRPEIMYRYNFSPYQVVKRKEYYRLFSHALLHVDWMHLIINMLVLYSFANVLIFFFNHYFAFMPAGLLFLIFYVLAILASSLVSLFKQKDNYSYSAVGASGAVSAVVFACIFFAPLEKVLFFGVLPIPGIIFGIAYLAYSYYMGKKNVDNIGHDAHFWGAIFGFLFPLVLEPRLINVFLNQLLNW</sequence>
<keyword evidence="6 7" id="KW-0472">Membrane</keyword>
<accession>A0A0S2HXC9</accession>
<feature type="transmembrane region" description="Helical" evidence="7">
    <location>
        <begin position="172"/>
        <end position="196"/>
    </location>
</feature>
<keyword evidence="3 7" id="KW-0812">Transmembrane</keyword>
<evidence type="ECO:0000259" key="8">
    <source>
        <dbReference type="Pfam" id="PF01694"/>
    </source>
</evidence>
<dbReference type="RefSeq" id="WP_057952215.1">
    <property type="nucleotide sequence ID" value="NZ_CP013118.1"/>
</dbReference>
<feature type="domain" description="Peptidase S54 rhomboid" evidence="8">
    <location>
        <begin position="37"/>
        <end position="187"/>
    </location>
</feature>
<dbReference type="EMBL" id="CP013118">
    <property type="protein sequence ID" value="ALO14695.1"/>
    <property type="molecule type" value="Genomic_DNA"/>
</dbReference>
<dbReference type="KEGG" id="blq:L21SP5_01028"/>
<feature type="transmembrane region" description="Helical" evidence="7">
    <location>
        <begin position="52"/>
        <end position="72"/>
    </location>
</feature>
<evidence type="ECO:0000256" key="1">
    <source>
        <dbReference type="ARBA" id="ARBA00004141"/>
    </source>
</evidence>
<gene>
    <name evidence="9" type="ORF">L21SP5_01028</name>
</gene>
<comment type="similarity">
    <text evidence="2">Belongs to the peptidase S54 family.</text>
</comment>
<evidence type="ECO:0000256" key="7">
    <source>
        <dbReference type="SAM" id="Phobius"/>
    </source>
</evidence>
<keyword evidence="4" id="KW-0378">Hydrolase</keyword>